<proteinExistence type="predicted"/>
<dbReference type="Pfam" id="PF13432">
    <property type="entry name" value="TPR_16"/>
    <property type="match status" value="1"/>
</dbReference>
<accession>A0ABT0I537</accession>
<dbReference type="Gene3D" id="1.25.40.10">
    <property type="entry name" value="Tetratricopeptide repeat domain"/>
    <property type="match status" value="2"/>
</dbReference>
<feature type="region of interest" description="Disordered" evidence="1">
    <location>
        <begin position="804"/>
        <end position="827"/>
    </location>
</feature>
<dbReference type="PANTHER" id="PTHR11102">
    <property type="entry name" value="SEL-1-LIKE PROTEIN"/>
    <property type="match status" value="1"/>
</dbReference>
<keyword evidence="3" id="KW-1185">Reference proteome</keyword>
<dbReference type="Proteomes" id="UP001522868">
    <property type="component" value="Unassembled WGS sequence"/>
</dbReference>
<dbReference type="InterPro" id="IPR011990">
    <property type="entry name" value="TPR-like_helical_dom_sf"/>
</dbReference>
<evidence type="ECO:0000256" key="1">
    <source>
        <dbReference type="SAM" id="MobiDB-lite"/>
    </source>
</evidence>
<dbReference type="SUPFAM" id="SSF81901">
    <property type="entry name" value="HCP-like"/>
    <property type="match status" value="2"/>
</dbReference>
<reference evidence="2 3" key="1">
    <citation type="submission" date="2022-04" db="EMBL/GenBank/DDBJ databases">
        <title>Streptomyces sp. nov. LCR6-01 isolated from Lichen of Dirinaria sp.</title>
        <authorList>
            <person name="Kanchanasin P."/>
            <person name="Tanasupawat S."/>
            <person name="Phongsopitanun W."/>
        </authorList>
    </citation>
    <scope>NUCLEOTIDE SEQUENCE [LARGE SCALE GENOMIC DNA]</scope>
    <source>
        <strain evidence="2 3">LCR6-01</strain>
    </source>
</reference>
<comment type="caution">
    <text evidence="2">The sequence shown here is derived from an EMBL/GenBank/DDBJ whole genome shotgun (WGS) entry which is preliminary data.</text>
</comment>
<evidence type="ECO:0000313" key="3">
    <source>
        <dbReference type="Proteomes" id="UP001522868"/>
    </source>
</evidence>
<protein>
    <submittedName>
        <fullName evidence="2">Tetratricopeptide repeat protein</fullName>
    </submittedName>
</protein>
<sequence length="827" mass="91077">MNHPLSPNSYQSGHSEQEGRVYQLGSGLQLNAETISLSDIGKDSRFSIRTPFTTVRIGSTDAYEMGVHRAESRHDGLLPEYVQRTVDAQLRRRISQAREDGGFVLLVGDSTAGKTRAAFEALLAFSPEANIWAPIDGRDLVSHMQDIVESGSSCFLWLDDLERYIGPDGLTPATAGLLKNFRVPVIATMRAEQYRRLSPVGRRVGEDSHEHGHYALGSRLLQQLDPIFLPRIWDANELERARRAGDSRVSGAANHAEIFGIAEYLAAGPRLYEEWSLAWTAEGNPRGAAIVAAAVDCARAGLANDIPLTLLVDLHHAYLAKQGGDLLRPEPLDTALEWATTRHYGITSLLLPIRAGFMYRVFDYLPDAMARRGLAPKIPAETWEAVLQYAIPEGLSFHVGMAAIQHREWPVAEKAWEGALEANPIPARVNLGRVYVRTDRRELAKNVWREASDLGSLDAAIYLGGLHEKDGNISQAIALYLRGAEKGDDHSIQHLAYATPDDEESADWWLKVADSDASGRSAFNLGQCYARLGDLTSAKRWWKSAADRGYSHAMHSYGLQLKKEGMEKEAHEWIKRGADEGSTNAMVTWAQHLIDEKRRDEGSALLHKAVELGGASGLGVLGYMHLQDGELAQAKQFWQRGMKAGDSISAFNLGMTLDNEGDLVGAEEAYRAADCSKNPSAALHLSLLLAKQGDIEEAEINLRYGLDRTDGWEICNFGISLLERGYLGRAHYWLHVAFLRGHTHAATGAGLIYLRAGFNSEAERLLSISSLAGNLDAKNILSTELARQGRGAEAAKVLRFFGQGEKAVSASSGRKKRPQRPKRRKKK</sequence>
<dbReference type="InterPro" id="IPR006597">
    <property type="entry name" value="Sel1-like"/>
</dbReference>
<dbReference type="EMBL" id="JALPTH010000002">
    <property type="protein sequence ID" value="MCK8676425.1"/>
    <property type="molecule type" value="Genomic_DNA"/>
</dbReference>
<dbReference type="RefSeq" id="WP_248631601.1">
    <property type="nucleotide sequence ID" value="NZ_JALPTH010000002.1"/>
</dbReference>
<gene>
    <name evidence="2" type="ORF">M1O15_03140</name>
</gene>
<dbReference type="InterPro" id="IPR050767">
    <property type="entry name" value="Sel1_AlgK"/>
</dbReference>
<dbReference type="SMART" id="SM00671">
    <property type="entry name" value="SEL1"/>
    <property type="match status" value="3"/>
</dbReference>
<evidence type="ECO:0000313" key="2">
    <source>
        <dbReference type="EMBL" id="MCK8676425.1"/>
    </source>
</evidence>
<organism evidence="2 3">
    <name type="scientific">Streptomyces lichenis</name>
    <dbReference type="NCBI Taxonomy" id="2306967"/>
    <lineage>
        <taxon>Bacteria</taxon>
        <taxon>Bacillati</taxon>
        <taxon>Actinomycetota</taxon>
        <taxon>Actinomycetes</taxon>
        <taxon>Kitasatosporales</taxon>
        <taxon>Streptomycetaceae</taxon>
        <taxon>Streptomyces</taxon>
    </lineage>
</organism>
<feature type="compositionally biased region" description="Basic residues" evidence="1">
    <location>
        <begin position="813"/>
        <end position="827"/>
    </location>
</feature>
<dbReference type="PANTHER" id="PTHR11102:SF160">
    <property type="entry name" value="ERAD-ASSOCIATED E3 UBIQUITIN-PROTEIN LIGASE COMPONENT HRD3"/>
    <property type="match status" value="1"/>
</dbReference>
<name>A0ABT0I537_9ACTN</name>